<evidence type="ECO:0000256" key="1">
    <source>
        <dbReference type="ARBA" id="ARBA00004141"/>
    </source>
</evidence>
<feature type="transmembrane region" description="Helical" evidence="7">
    <location>
        <begin position="428"/>
        <end position="445"/>
    </location>
</feature>
<name>A0A9P6VWJ8_RHOMI</name>
<dbReference type="EMBL" id="PUHQ01000075">
    <property type="protein sequence ID" value="KAG0657833.1"/>
    <property type="molecule type" value="Genomic_DNA"/>
</dbReference>
<dbReference type="PANTHER" id="PTHR43341:SF4">
    <property type="entry name" value="ARGININE PERMEASE CAN1-RELATED"/>
    <property type="match status" value="1"/>
</dbReference>
<evidence type="ECO:0000256" key="7">
    <source>
        <dbReference type="SAM" id="Phobius"/>
    </source>
</evidence>
<feature type="transmembrane region" description="Helical" evidence="7">
    <location>
        <begin position="503"/>
        <end position="523"/>
    </location>
</feature>
<evidence type="ECO:0000256" key="4">
    <source>
        <dbReference type="ARBA" id="ARBA00022970"/>
    </source>
</evidence>
<dbReference type="Gene3D" id="1.20.1740.10">
    <property type="entry name" value="Amino acid/polyamine transporter I"/>
    <property type="match status" value="1"/>
</dbReference>
<feature type="transmembrane region" description="Helical" evidence="7">
    <location>
        <begin position="71"/>
        <end position="90"/>
    </location>
</feature>
<feature type="transmembrane region" description="Helical" evidence="7">
    <location>
        <begin position="535"/>
        <end position="554"/>
    </location>
</feature>
<gene>
    <name evidence="9" type="ORF">C6P46_006195</name>
</gene>
<evidence type="ECO:0000313" key="9">
    <source>
        <dbReference type="EMBL" id="KAG0657833.1"/>
    </source>
</evidence>
<dbReference type="PANTHER" id="PTHR43341">
    <property type="entry name" value="AMINO ACID PERMEASE"/>
    <property type="match status" value="1"/>
</dbReference>
<evidence type="ECO:0000313" key="10">
    <source>
        <dbReference type="Proteomes" id="UP000777482"/>
    </source>
</evidence>
<feature type="domain" description="Amino acid permease/ SLC12A" evidence="8">
    <location>
        <begin position="68"/>
        <end position="560"/>
    </location>
</feature>
<evidence type="ECO:0000256" key="6">
    <source>
        <dbReference type="ARBA" id="ARBA00023136"/>
    </source>
</evidence>
<feature type="transmembrane region" description="Helical" evidence="7">
    <location>
        <begin position="210"/>
        <end position="231"/>
    </location>
</feature>
<keyword evidence="5 7" id="KW-1133">Transmembrane helix</keyword>
<keyword evidence="6 7" id="KW-0472">Membrane</keyword>
<feature type="transmembrane region" description="Helical" evidence="7">
    <location>
        <begin position="179"/>
        <end position="198"/>
    </location>
</feature>
<dbReference type="OrthoDB" id="10062876at2759"/>
<keyword evidence="2" id="KW-0813">Transport</keyword>
<keyword evidence="3 7" id="KW-0812">Transmembrane</keyword>
<dbReference type="AlphaFoldDB" id="A0A9P6VWJ8"/>
<organism evidence="9 10">
    <name type="scientific">Rhodotorula mucilaginosa</name>
    <name type="common">Yeast</name>
    <name type="synonym">Rhodotorula rubra</name>
    <dbReference type="NCBI Taxonomy" id="5537"/>
    <lineage>
        <taxon>Eukaryota</taxon>
        <taxon>Fungi</taxon>
        <taxon>Dikarya</taxon>
        <taxon>Basidiomycota</taxon>
        <taxon>Pucciniomycotina</taxon>
        <taxon>Microbotryomycetes</taxon>
        <taxon>Sporidiobolales</taxon>
        <taxon>Sporidiobolaceae</taxon>
        <taxon>Rhodotorula</taxon>
    </lineage>
</organism>
<dbReference type="InterPro" id="IPR004840">
    <property type="entry name" value="Amino_acid_permease_CS"/>
</dbReference>
<feature type="transmembrane region" description="Helical" evidence="7">
    <location>
        <begin position="375"/>
        <end position="395"/>
    </location>
</feature>
<reference evidence="9 10" key="1">
    <citation type="submission" date="2020-11" db="EMBL/GenBank/DDBJ databases">
        <title>Kefir isolates.</title>
        <authorList>
            <person name="Marcisauskas S."/>
            <person name="Kim Y."/>
            <person name="Blasche S."/>
        </authorList>
    </citation>
    <scope>NUCLEOTIDE SEQUENCE [LARGE SCALE GENOMIC DNA]</scope>
    <source>
        <strain evidence="9 10">KR</strain>
    </source>
</reference>
<sequence>MTLREAPPASDIDVEKDSVRMEPIHGLYGPADPEAAVKTTLDASYGSAGADAESDQVPGVKRTLKARHLSFIALGGTLGTGIFVGSGSALATGGAAGIFLGYTIMGAIVYSMMIALGEMTTLYPVNGAFVHYASRFIDPSVGFALGWNYWYSWAVTIPTEIIAAALVLDYWPGAARVNVAVWITLWLVVICSFNFIGVRSFGEAEFWFSLIKILAILGLIIVALIITAGGVPGSDPNEYPIGFRYWRSEPFKQLNGIPGALGRFLRCASLDLSQRVRFGADNLDVCYGSFSFWTVFIQAAFSFLGTEIVALTAAEAENPRRNVPKAIKRVFARIVFFYVVGVLMMSLIVSPSDPRLINGGDDASASPWVIGIERAGIKVLPSIINAVILVAAFSAGNSDLYAASRTLYGLACDGQAPKIFAKCTKNGLPLPALIMTSLIGLLAYMNCGTSSATAFNYLVNLSSVTGIINWLVILLSYLRFYYGCKRQGIDRRDFPYRAPLQPWASWFGTIMLTLIIIFSNYQVFLADSWDTASFITAYIVIPVFFIMLFGWKLLKKTTFVRLDDMDFDSGKRQLDDMEEEERARYKPPTTWYEKLWACLV</sequence>
<evidence type="ECO:0000256" key="5">
    <source>
        <dbReference type="ARBA" id="ARBA00022989"/>
    </source>
</evidence>
<feature type="transmembrane region" description="Helical" evidence="7">
    <location>
        <begin position="96"/>
        <end position="116"/>
    </location>
</feature>
<evidence type="ECO:0000256" key="3">
    <source>
        <dbReference type="ARBA" id="ARBA00022692"/>
    </source>
</evidence>
<evidence type="ECO:0000259" key="8">
    <source>
        <dbReference type="Pfam" id="PF00324"/>
    </source>
</evidence>
<evidence type="ECO:0000256" key="2">
    <source>
        <dbReference type="ARBA" id="ARBA00022448"/>
    </source>
</evidence>
<dbReference type="Proteomes" id="UP000777482">
    <property type="component" value="Unassembled WGS sequence"/>
</dbReference>
<protein>
    <recommendedName>
        <fullName evidence="8">Amino acid permease/ SLC12A domain-containing protein</fullName>
    </recommendedName>
</protein>
<dbReference type="PROSITE" id="PS00218">
    <property type="entry name" value="AMINO_ACID_PERMEASE_1"/>
    <property type="match status" value="1"/>
</dbReference>
<feature type="transmembrane region" description="Helical" evidence="7">
    <location>
        <begin position="457"/>
        <end position="482"/>
    </location>
</feature>
<feature type="transmembrane region" description="Helical" evidence="7">
    <location>
        <begin position="330"/>
        <end position="349"/>
    </location>
</feature>
<dbReference type="InterPro" id="IPR004841">
    <property type="entry name" value="AA-permease/SLC12A_dom"/>
</dbReference>
<accession>A0A9P6VWJ8</accession>
<feature type="transmembrane region" description="Helical" evidence="7">
    <location>
        <begin position="149"/>
        <end position="167"/>
    </location>
</feature>
<dbReference type="PIRSF" id="PIRSF006060">
    <property type="entry name" value="AA_transporter"/>
    <property type="match status" value="1"/>
</dbReference>
<keyword evidence="4" id="KW-0029">Amino-acid transport</keyword>
<comment type="subcellular location">
    <subcellularLocation>
        <location evidence="1">Membrane</location>
        <topology evidence="1">Multi-pass membrane protein</topology>
    </subcellularLocation>
</comment>
<dbReference type="Pfam" id="PF00324">
    <property type="entry name" value="AA_permease"/>
    <property type="match status" value="1"/>
</dbReference>
<comment type="caution">
    <text evidence="9">The sequence shown here is derived from an EMBL/GenBank/DDBJ whole genome shotgun (WGS) entry which is preliminary data.</text>
</comment>
<proteinExistence type="predicted"/>
<dbReference type="GO" id="GO:0015171">
    <property type="term" value="F:amino acid transmembrane transporter activity"/>
    <property type="evidence" value="ECO:0007669"/>
    <property type="project" value="TreeGrafter"/>
</dbReference>
<feature type="transmembrane region" description="Helical" evidence="7">
    <location>
        <begin position="290"/>
        <end position="310"/>
    </location>
</feature>
<dbReference type="GO" id="GO:0016020">
    <property type="term" value="C:membrane"/>
    <property type="evidence" value="ECO:0007669"/>
    <property type="project" value="UniProtKB-SubCell"/>
</dbReference>
<dbReference type="InterPro" id="IPR050524">
    <property type="entry name" value="APC_YAT"/>
</dbReference>
<keyword evidence="10" id="KW-1185">Reference proteome</keyword>